<dbReference type="EMBL" id="DWWA01000016">
    <property type="protein sequence ID" value="HJC71669.1"/>
    <property type="molecule type" value="Genomic_DNA"/>
</dbReference>
<dbReference type="AlphaFoldDB" id="A0A9D2Q2H0"/>
<dbReference type="Proteomes" id="UP000823918">
    <property type="component" value="Unassembled WGS sequence"/>
</dbReference>
<reference evidence="1" key="2">
    <citation type="submission" date="2021-04" db="EMBL/GenBank/DDBJ databases">
        <authorList>
            <person name="Gilroy R."/>
        </authorList>
    </citation>
    <scope>NUCLEOTIDE SEQUENCE</scope>
    <source>
        <strain evidence="1">5933</strain>
    </source>
</reference>
<protein>
    <submittedName>
        <fullName evidence="1">Uncharacterized protein</fullName>
    </submittedName>
</protein>
<gene>
    <name evidence="1" type="ORF">H9698_02605</name>
</gene>
<proteinExistence type="predicted"/>
<name>A0A9D2Q2H0_9FIRM</name>
<organism evidence="1 2">
    <name type="scientific">Candidatus Ruthenibacterium merdavium</name>
    <dbReference type="NCBI Taxonomy" id="2838752"/>
    <lineage>
        <taxon>Bacteria</taxon>
        <taxon>Bacillati</taxon>
        <taxon>Bacillota</taxon>
        <taxon>Clostridia</taxon>
        <taxon>Eubacteriales</taxon>
        <taxon>Oscillospiraceae</taxon>
        <taxon>Ruthenibacterium</taxon>
    </lineage>
</organism>
<reference evidence="1" key="1">
    <citation type="journal article" date="2021" name="PeerJ">
        <title>Extensive microbial diversity within the chicken gut microbiome revealed by metagenomics and culture.</title>
        <authorList>
            <person name="Gilroy R."/>
            <person name="Ravi A."/>
            <person name="Getino M."/>
            <person name="Pursley I."/>
            <person name="Horton D.L."/>
            <person name="Alikhan N.F."/>
            <person name="Baker D."/>
            <person name="Gharbi K."/>
            <person name="Hall N."/>
            <person name="Watson M."/>
            <person name="Adriaenssens E.M."/>
            <person name="Foster-Nyarko E."/>
            <person name="Jarju S."/>
            <person name="Secka A."/>
            <person name="Antonio M."/>
            <person name="Oren A."/>
            <person name="Chaudhuri R.R."/>
            <person name="La Ragione R."/>
            <person name="Hildebrand F."/>
            <person name="Pallen M.J."/>
        </authorList>
    </citation>
    <scope>NUCLEOTIDE SEQUENCE</scope>
    <source>
        <strain evidence="1">5933</strain>
    </source>
</reference>
<comment type="caution">
    <text evidence="1">The sequence shown here is derived from an EMBL/GenBank/DDBJ whole genome shotgun (WGS) entry which is preliminary data.</text>
</comment>
<accession>A0A9D2Q2H0</accession>
<evidence type="ECO:0000313" key="1">
    <source>
        <dbReference type="EMBL" id="HJC71669.1"/>
    </source>
</evidence>
<sequence>MKRFLTVISLFLLPVVLFYALLATVMYNTRELAEMDELVPATVSGELKLYGTGYHENFFTYKHRVTSELAPELLVLGTSRSMQISGDFFSQKSFYNAGGGVRNVANYTEFLQALPKESLPKTLLVVLDQDMFNTPWRQANFGGLSFGDLEMKPLDTLLRLGFSYGDGKFSILSTLLPKPGVYGLAASASGSGFATDGSYRYGKTAELNLQEPEKNFSSVYRNIDFDELRFQGCDTPDATALEQLDGFLSFCRENNIHVVGFLPPFPPAVIIRMEAAGKYGYLDTLYSEIAARFEAAGGEFFDFTSMPDTQDIEYIDGFHGGDRVYAQIMLSLSEQSTLLKPLIDRENTEALLAQPSENPRVLPFEN</sequence>
<evidence type="ECO:0000313" key="2">
    <source>
        <dbReference type="Proteomes" id="UP000823918"/>
    </source>
</evidence>